<keyword evidence="2" id="KW-0479">Metal-binding</keyword>
<sequence length="222" mass="25767">MDYVASSAAIQSSPSIMASSLSIVEYPVDDEVINDESTDSEVEKKNETALRLQSIYNRQSITTSQNDVFPSFDISKFETCVACEKQITDLVIWALNKPHHCKCLVCFLCKEPIGFRKFKVVEGKMLMCYRDFYESYQKCRICQKRFEDKIHRRYKKLYHNDCYKCVNCYGPMTAESAVELFDETYCSSCADSIVAKKNILLSYYEDMGRTFQHRRSPNPEVQ</sequence>
<keyword evidence="3" id="KW-0677">Repeat</keyword>
<keyword evidence="7" id="KW-1185">Reference proteome</keyword>
<dbReference type="PANTHER" id="PTHR24212">
    <property type="entry name" value="ZYXIN/TRIP6"/>
    <property type="match status" value="1"/>
</dbReference>
<dbReference type="InterPro" id="IPR001781">
    <property type="entry name" value="Znf_LIM"/>
</dbReference>
<dbReference type="AlphaFoldDB" id="A0A6A4JDG6"/>
<comment type="similarity">
    <text evidence="1">Belongs to the zyxin/ajuba family.</text>
</comment>
<dbReference type="PANTHER" id="PTHR24212:SF8">
    <property type="entry name" value="LIM ZINC FINGER DOMAIN CONTAINING PROTEIN"/>
    <property type="match status" value="1"/>
</dbReference>
<comment type="caution">
    <text evidence="6">The sequence shown here is derived from an EMBL/GenBank/DDBJ whole genome shotgun (WGS) entry which is preliminary data.</text>
</comment>
<gene>
    <name evidence="6" type="ORF">GE061_003140</name>
</gene>
<organism evidence="6 7">
    <name type="scientific">Apolygus lucorum</name>
    <name type="common">Small green plant bug</name>
    <name type="synonym">Lygocoris lucorum</name>
    <dbReference type="NCBI Taxonomy" id="248454"/>
    <lineage>
        <taxon>Eukaryota</taxon>
        <taxon>Metazoa</taxon>
        <taxon>Ecdysozoa</taxon>
        <taxon>Arthropoda</taxon>
        <taxon>Hexapoda</taxon>
        <taxon>Insecta</taxon>
        <taxon>Pterygota</taxon>
        <taxon>Neoptera</taxon>
        <taxon>Paraneoptera</taxon>
        <taxon>Hemiptera</taxon>
        <taxon>Heteroptera</taxon>
        <taxon>Panheteroptera</taxon>
        <taxon>Cimicomorpha</taxon>
        <taxon>Miridae</taxon>
        <taxon>Mirini</taxon>
        <taxon>Apolygus</taxon>
    </lineage>
</organism>
<name>A0A6A4JDG6_APOLU</name>
<dbReference type="Proteomes" id="UP000466442">
    <property type="component" value="Unassembled WGS sequence"/>
</dbReference>
<evidence type="ECO:0000256" key="1">
    <source>
        <dbReference type="ARBA" id="ARBA00009611"/>
    </source>
</evidence>
<dbReference type="CDD" id="cd08368">
    <property type="entry name" value="LIM"/>
    <property type="match status" value="1"/>
</dbReference>
<dbReference type="GO" id="GO:0046872">
    <property type="term" value="F:metal ion binding"/>
    <property type="evidence" value="ECO:0007669"/>
    <property type="project" value="UniProtKB-KW"/>
</dbReference>
<evidence type="ECO:0000256" key="2">
    <source>
        <dbReference type="ARBA" id="ARBA00022723"/>
    </source>
</evidence>
<evidence type="ECO:0000256" key="3">
    <source>
        <dbReference type="ARBA" id="ARBA00022737"/>
    </source>
</evidence>
<evidence type="ECO:0000256" key="4">
    <source>
        <dbReference type="ARBA" id="ARBA00022833"/>
    </source>
</evidence>
<dbReference type="PROSITE" id="PS50023">
    <property type="entry name" value="LIM_DOMAIN_2"/>
    <property type="match status" value="1"/>
</dbReference>
<protein>
    <submittedName>
        <fullName evidence="6">Uncharacterized protein</fullName>
    </submittedName>
</protein>
<dbReference type="Pfam" id="PF00412">
    <property type="entry name" value="LIM"/>
    <property type="match status" value="1"/>
</dbReference>
<proteinExistence type="inferred from homology"/>
<dbReference type="SMART" id="SM00132">
    <property type="entry name" value="LIM"/>
    <property type="match status" value="2"/>
</dbReference>
<dbReference type="Gene3D" id="2.10.110.10">
    <property type="entry name" value="Cysteine Rich Protein"/>
    <property type="match status" value="2"/>
</dbReference>
<evidence type="ECO:0000313" key="7">
    <source>
        <dbReference type="Proteomes" id="UP000466442"/>
    </source>
</evidence>
<keyword evidence="4" id="KW-0862">Zinc</keyword>
<reference evidence="6" key="1">
    <citation type="journal article" date="2021" name="Mol. Ecol. Resour.">
        <title>Apolygus lucorum genome provides insights into omnivorousness and mesophyll feeding.</title>
        <authorList>
            <person name="Liu Y."/>
            <person name="Liu H."/>
            <person name="Wang H."/>
            <person name="Huang T."/>
            <person name="Liu B."/>
            <person name="Yang B."/>
            <person name="Yin L."/>
            <person name="Li B."/>
            <person name="Zhang Y."/>
            <person name="Zhang S."/>
            <person name="Jiang F."/>
            <person name="Zhang X."/>
            <person name="Ren Y."/>
            <person name="Wang B."/>
            <person name="Wang S."/>
            <person name="Lu Y."/>
            <person name="Wu K."/>
            <person name="Fan W."/>
            <person name="Wang G."/>
        </authorList>
    </citation>
    <scope>NUCLEOTIDE SEQUENCE</scope>
    <source>
        <strain evidence="6">12Hb</strain>
    </source>
</reference>
<evidence type="ECO:0000256" key="5">
    <source>
        <dbReference type="ARBA" id="ARBA00023038"/>
    </source>
</evidence>
<accession>A0A6A4JDG6</accession>
<dbReference type="EMBL" id="WIXP02000011">
    <property type="protein sequence ID" value="KAF6202738.1"/>
    <property type="molecule type" value="Genomic_DNA"/>
</dbReference>
<dbReference type="PROSITE" id="PS00478">
    <property type="entry name" value="LIM_DOMAIN_1"/>
    <property type="match status" value="2"/>
</dbReference>
<dbReference type="OrthoDB" id="1112565at2759"/>
<evidence type="ECO:0000313" key="6">
    <source>
        <dbReference type="EMBL" id="KAF6202738.1"/>
    </source>
</evidence>
<keyword evidence="5" id="KW-0440">LIM domain</keyword>